<feature type="chain" id="PRO_5043873943" evidence="1">
    <location>
        <begin position="29"/>
        <end position="236"/>
    </location>
</feature>
<feature type="signal peptide" evidence="1">
    <location>
        <begin position="1"/>
        <end position="28"/>
    </location>
</feature>
<evidence type="ECO:0000256" key="1">
    <source>
        <dbReference type="SAM" id="SignalP"/>
    </source>
</evidence>
<dbReference type="RefSeq" id="WP_353070929.1">
    <property type="nucleotide sequence ID" value="NZ_CP132938.1"/>
</dbReference>
<reference evidence="2" key="1">
    <citation type="submission" date="2023-08" db="EMBL/GenBank/DDBJ databases">
        <authorList>
            <person name="Messyasz A."/>
            <person name="Mannisto M.K."/>
            <person name="Kerkhof L.J."/>
            <person name="Haggblom M."/>
        </authorList>
    </citation>
    <scope>NUCLEOTIDE SEQUENCE</scope>
    <source>
        <strain evidence="2">M8UP39</strain>
    </source>
</reference>
<evidence type="ECO:0000313" key="2">
    <source>
        <dbReference type="EMBL" id="XCB20510.1"/>
    </source>
</evidence>
<reference evidence="2" key="2">
    <citation type="journal article" date="2024" name="Environ. Microbiol.">
        <title>Genome analysis and description of Tunturibacter gen. nov. expands the diversity of Terriglobia in tundra soils.</title>
        <authorList>
            <person name="Messyasz A."/>
            <person name="Mannisto M.K."/>
            <person name="Kerkhof L.J."/>
            <person name="Haggblom M.M."/>
        </authorList>
    </citation>
    <scope>NUCLEOTIDE SEQUENCE</scope>
    <source>
        <strain evidence="2">M8UP39</strain>
    </source>
</reference>
<sequence>MKAISSKRAATFAMSALLALISVSAVHAEVRSKSNDIIVLQPTDLPEQAQTPGNSFFLYSDNDGSTYLYIEQQQGARLTTFNVTDPSKIKFVSSTMLTSPVPFDFVRPVGGRAELIRFRDGKGVAVLDLHTAIKPTVKIISGLSESGSTEPLGEQAFMLISEPYNYIRAIPRDYQVIDISSPSDPLLVTTVKEVKHRVVNGDTGTTFLLGSGGLTVIRRLSVENDYKTHLMQLSSN</sequence>
<accession>A0AAU7YVA6</accession>
<organism evidence="2">
    <name type="scientific">Tunturiibacter gelidiferens</name>
    <dbReference type="NCBI Taxonomy" id="3069689"/>
    <lineage>
        <taxon>Bacteria</taxon>
        <taxon>Pseudomonadati</taxon>
        <taxon>Acidobacteriota</taxon>
        <taxon>Terriglobia</taxon>
        <taxon>Terriglobales</taxon>
        <taxon>Acidobacteriaceae</taxon>
        <taxon>Tunturiibacter</taxon>
    </lineage>
</organism>
<keyword evidence="1" id="KW-0732">Signal</keyword>
<name>A0AAU7YVA6_9BACT</name>
<dbReference type="AlphaFoldDB" id="A0AAU7YVA6"/>
<protein>
    <submittedName>
        <fullName evidence="2">Uncharacterized protein</fullName>
    </submittedName>
</protein>
<dbReference type="EMBL" id="CP132938">
    <property type="protein sequence ID" value="XCB20510.1"/>
    <property type="molecule type" value="Genomic_DNA"/>
</dbReference>
<gene>
    <name evidence="2" type="ORF">RBB81_12965</name>
</gene>
<dbReference type="KEGG" id="tgi:RBB81_12965"/>
<proteinExistence type="predicted"/>